<keyword evidence="4" id="KW-1185">Reference proteome</keyword>
<evidence type="ECO:0000313" key="3">
    <source>
        <dbReference type="EMBL" id="PNG98850.1"/>
    </source>
</evidence>
<reference evidence="3 4" key="1">
    <citation type="submission" date="2015-09" db="EMBL/GenBank/DDBJ databases">
        <title>Genome sequence, genome mining and natural product profiling of a biocontrol bacterium Streptomyces malaysiensis F913.</title>
        <authorList>
            <person name="Xu Y."/>
            <person name="Wei J."/>
            <person name="Xie J."/>
            <person name="Li T."/>
            <person name="Zhou Z."/>
        </authorList>
    </citation>
    <scope>NUCLEOTIDE SEQUENCE [LARGE SCALE GENOMIC DNA]</scope>
    <source>
        <strain evidence="3 4">F913</strain>
    </source>
</reference>
<feature type="region of interest" description="Disordered" evidence="1">
    <location>
        <begin position="109"/>
        <end position="155"/>
    </location>
</feature>
<evidence type="ECO:0000259" key="2">
    <source>
        <dbReference type="Pfam" id="PF06259"/>
    </source>
</evidence>
<name>A0A2J7ZF00_STRMQ</name>
<dbReference type="Proteomes" id="UP000236520">
    <property type="component" value="Unassembled WGS sequence"/>
</dbReference>
<organism evidence="3 4">
    <name type="scientific">Streptomyces malaysiensis</name>
    <dbReference type="NCBI Taxonomy" id="92644"/>
    <lineage>
        <taxon>Bacteria</taxon>
        <taxon>Bacillati</taxon>
        <taxon>Actinomycetota</taxon>
        <taxon>Actinomycetes</taxon>
        <taxon>Kitasatosporales</taxon>
        <taxon>Streptomycetaceae</taxon>
        <taxon>Streptomyces</taxon>
        <taxon>Streptomyces violaceusniger group</taxon>
    </lineage>
</organism>
<gene>
    <name evidence="3" type="ORF">SMF913_14875</name>
</gene>
<accession>A0A2J7ZF00</accession>
<dbReference type="AlphaFoldDB" id="A0A2J7ZF00"/>
<dbReference type="Pfam" id="PF06259">
    <property type="entry name" value="Abhydrolase_8"/>
    <property type="match status" value="1"/>
</dbReference>
<evidence type="ECO:0000313" key="4">
    <source>
        <dbReference type="Proteomes" id="UP000236520"/>
    </source>
</evidence>
<feature type="domain" description="DUF1023" evidence="2">
    <location>
        <begin position="381"/>
        <end position="548"/>
    </location>
</feature>
<dbReference type="InterPro" id="IPR010427">
    <property type="entry name" value="DUF1023"/>
</dbReference>
<comment type="caution">
    <text evidence="3">The sequence shown here is derived from an EMBL/GenBank/DDBJ whole genome shotgun (WGS) entry which is preliminary data.</text>
</comment>
<sequence length="619" mass="66872">MDYATLKGLKPSEFEGTADGYQTTSDMAGRARQALERRIAAQMRESLEGEAATAAYNQLRNLSENFHYVEVECGLVSTALNALAFDLRAAKKKLDAAIEDAQAEKLTVNADGSVSYPPGGDKVDGKTPKGGKVTGSARAHESGAPIDPGNDANDIADALDRQAGNQHPNPYFSRAIEYADRIAQAVQEATEADERWAPKLRNLKADDDLNVSDKDWIDTDKDTVGVRSGAKDYLDHIKRPPADGSPKENAEWWKGLSQDEKDAYIALHSKAVGGMNGLPAAARDEANRTHLDVMHAKYQEELKAIPEEPLVKYKTIPGSGGYPVQVFTDEYAKWYYKYNDRRDHLNAALDGMEAIQKRFDETGGKKHIPEAYLLGFDPEKNDGRVIMATGNPDTADHTAVYVPGTKTHIGSIGGDLDRGERLWMESNKLDPTSKVSTITWLGYDAPDAIPDARHDKYAAAAAPHLRQFLDGNRAAHEAATGDHGHTTLIGHSYGSTVIGDATKSHTSYDPHGGALPVGDIFAAGSPGMQVGHASDLGIGSEHVWAMKAGGVGGDDWWVREGGRKVGLGGDGNIPTDPKFGAHLVKSGVEGHGDYWDDETIALRNQAAVITGSYDRVQYD</sequence>
<proteinExistence type="predicted"/>
<dbReference type="EMBL" id="LJIW01000001">
    <property type="protein sequence ID" value="PNG98850.1"/>
    <property type="molecule type" value="Genomic_DNA"/>
</dbReference>
<evidence type="ECO:0000256" key="1">
    <source>
        <dbReference type="SAM" id="MobiDB-lite"/>
    </source>
</evidence>
<dbReference type="RefSeq" id="WP_250850655.1">
    <property type="nucleotide sequence ID" value="NZ_LJIW01000001.1"/>
</dbReference>
<protein>
    <recommendedName>
        <fullName evidence="2">DUF1023 domain-containing protein</fullName>
    </recommendedName>
</protein>